<organism evidence="2">
    <name type="scientific">Rosellinia necatrix</name>
    <name type="common">White root-rot fungus</name>
    <dbReference type="NCBI Taxonomy" id="77044"/>
    <lineage>
        <taxon>Eukaryota</taxon>
        <taxon>Fungi</taxon>
        <taxon>Dikarya</taxon>
        <taxon>Ascomycota</taxon>
        <taxon>Pezizomycotina</taxon>
        <taxon>Sordariomycetes</taxon>
        <taxon>Xylariomycetidae</taxon>
        <taxon>Xylariales</taxon>
        <taxon>Xylariaceae</taxon>
        <taxon>Rosellinia</taxon>
    </lineage>
</organism>
<dbReference type="EMBL" id="DF977475">
    <property type="protein sequence ID" value="GAP88294.2"/>
    <property type="molecule type" value="Genomic_DNA"/>
</dbReference>
<protein>
    <submittedName>
        <fullName evidence="2">Uncharacterized protein</fullName>
    </submittedName>
</protein>
<evidence type="ECO:0000313" key="2">
    <source>
        <dbReference type="EMBL" id="GAP88294.2"/>
    </source>
</evidence>
<proteinExistence type="predicted"/>
<feature type="chain" id="PRO_5012122397" evidence="1">
    <location>
        <begin position="22"/>
        <end position="220"/>
    </location>
</feature>
<evidence type="ECO:0000313" key="3">
    <source>
        <dbReference type="Proteomes" id="UP000054516"/>
    </source>
</evidence>
<keyword evidence="3" id="KW-1185">Reference proteome</keyword>
<dbReference type="Proteomes" id="UP000054516">
    <property type="component" value="Unassembled WGS sequence"/>
</dbReference>
<reference evidence="2" key="1">
    <citation type="submission" date="2016-03" db="EMBL/GenBank/DDBJ databases">
        <title>Draft genome sequence of Rosellinia necatrix.</title>
        <authorList>
            <person name="Kanematsu S."/>
        </authorList>
    </citation>
    <scope>NUCLEOTIDE SEQUENCE [LARGE SCALE GENOMIC DNA]</scope>
    <source>
        <strain evidence="2">W97</strain>
    </source>
</reference>
<feature type="signal peptide" evidence="1">
    <location>
        <begin position="1"/>
        <end position="21"/>
    </location>
</feature>
<name>A0A1W2TJA2_ROSNE</name>
<dbReference type="STRING" id="77044.A0A1W2TJA2"/>
<sequence length="220" mass="24075">MKLQAATQLLALASAARSALADDDIPTLISDGPFALRVKGKCSNSSVDGYLHTVPVQFTEDQMVLQYDARRTAPRVDDPSYRFYFNYTGRMQSGARELGFFLSDRTVGGAPGSANLTGRALSQQYRPNTNVALSVLGVRGATVDLTGFDEGGRAFLNYYTDDSLTVPAQPANVSLDINYYNWAVCWQTYYATTGPFLSWITAGEPNNPTCERVDLLRADL</sequence>
<accession>A0A1W2TJA2</accession>
<gene>
    <name evidence="2" type="ORF">SAMD00023353_3000920</name>
</gene>
<keyword evidence="1" id="KW-0732">Signal</keyword>
<evidence type="ECO:0000256" key="1">
    <source>
        <dbReference type="SAM" id="SignalP"/>
    </source>
</evidence>
<dbReference type="OrthoDB" id="3515453at2759"/>
<dbReference type="AlphaFoldDB" id="A0A1W2TJA2"/>